<dbReference type="Gene3D" id="2.60.20.10">
    <property type="entry name" value="Crystallins"/>
    <property type="match status" value="1"/>
</dbReference>
<keyword evidence="3" id="KW-0378">Hydrolase</keyword>
<keyword evidence="3" id="KW-0645">Protease</keyword>
<name>A0ABV4WT45_9CYAN</name>
<feature type="binding site" evidence="3">
    <location>
        <position position="178"/>
    </location>
    <ligand>
        <name>Zn(2+)</name>
        <dbReference type="ChEBI" id="CHEBI:29105"/>
        <note>catalytic</note>
    </ligand>
</feature>
<feature type="binding site" evidence="3">
    <location>
        <position position="172"/>
    </location>
    <ligand>
        <name>Zn(2+)</name>
        <dbReference type="ChEBI" id="CHEBI:29105"/>
        <note>catalytic</note>
    </ligand>
</feature>
<protein>
    <submittedName>
        <fullName evidence="6">Dot/Icm T4SS effector Zinc-dependent metalloprotease LegP</fullName>
    </submittedName>
</protein>
<evidence type="ECO:0000313" key="6">
    <source>
        <dbReference type="EMBL" id="MFB2838252.1"/>
    </source>
</evidence>
<feature type="binding site" evidence="3">
    <location>
        <position position="168"/>
    </location>
    <ligand>
        <name>Zn(2+)</name>
        <dbReference type="ChEBI" id="CHEBI:29105"/>
        <note>catalytic</note>
    </ligand>
</feature>
<evidence type="ECO:0000259" key="5">
    <source>
        <dbReference type="PROSITE" id="PS51864"/>
    </source>
</evidence>
<dbReference type="CDD" id="cd04280">
    <property type="entry name" value="ZnMc_astacin_like"/>
    <property type="match status" value="1"/>
</dbReference>
<dbReference type="SMART" id="SM00247">
    <property type="entry name" value="XTALbg"/>
    <property type="match status" value="1"/>
</dbReference>
<dbReference type="SMART" id="SM00235">
    <property type="entry name" value="ZnMc"/>
    <property type="match status" value="1"/>
</dbReference>
<organism evidence="6 7">
    <name type="scientific">Floridaenema evergladense BLCC-F167</name>
    <dbReference type="NCBI Taxonomy" id="3153639"/>
    <lineage>
        <taxon>Bacteria</taxon>
        <taxon>Bacillati</taxon>
        <taxon>Cyanobacteriota</taxon>
        <taxon>Cyanophyceae</taxon>
        <taxon>Oscillatoriophycideae</taxon>
        <taxon>Aerosakkonematales</taxon>
        <taxon>Aerosakkonemataceae</taxon>
        <taxon>Floridanema</taxon>
        <taxon>Floridanema evergladense</taxon>
    </lineage>
</organism>
<dbReference type="InterPro" id="IPR034035">
    <property type="entry name" value="Astacin-like_dom"/>
</dbReference>
<dbReference type="SUPFAM" id="SSF49695">
    <property type="entry name" value="gamma-Crystallin-like"/>
    <property type="match status" value="1"/>
</dbReference>
<keyword evidence="7" id="KW-1185">Reference proteome</keyword>
<dbReference type="InterPro" id="IPR001506">
    <property type="entry name" value="Peptidase_M12A"/>
</dbReference>
<dbReference type="GO" id="GO:0008237">
    <property type="term" value="F:metallopeptidase activity"/>
    <property type="evidence" value="ECO:0007669"/>
    <property type="project" value="UniProtKB-KW"/>
</dbReference>
<evidence type="ECO:0000313" key="7">
    <source>
        <dbReference type="Proteomes" id="UP001576780"/>
    </source>
</evidence>
<comment type="caution">
    <text evidence="3">Lacks conserved residue(s) required for the propagation of feature annotation.</text>
</comment>
<dbReference type="PANTHER" id="PTHR10127:SF850">
    <property type="entry name" value="METALLOENDOPEPTIDASE"/>
    <property type="match status" value="1"/>
</dbReference>
<comment type="caution">
    <text evidence="6">The sequence shown here is derived from an EMBL/GenBank/DDBJ whole genome shotgun (WGS) entry which is preliminary data.</text>
</comment>
<proteinExistence type="inferred from homology"/>
<dbReference type="NCBIfam" id="NF045530">
    <property type="entry name" value="LegP"/>
    <property type="match status" value="1"/>
</dbReference>
<feature type="domain" description="Peptidase M12A" evidence="5">
    <location>
        <begin position="76"/>
        <end position="267"/>
    </location>
</feature>
<dbReference type="Pfam" id="PF01400">
    <property type="entry name" value="Astacin"/>
    <property type="match status" value="1"/>
</dbReference>
<reference evidence="6 7" key="1">
    <citation type="submission" date="2024-09" db="EMBL/GenBank/DDBJ databases">
        <title>Floridaenema gen nov. (Aerosakkonemataceae, Aerosakkonematales ord. nov., Cyanobacteria) from benthic tropical and subtropical fresh waters, with the description of four new species.</title>
        <authorList>
            <person name="Moretto J.A."/>
            <person name="Berthold D.E."/>
            <person name="Lefler F.W."/>
            <person name="Huang I.-S."/>
            <person name="Laughinghouse H. IV."/>
        </authorList>
    </citation>
    <scope>NUCLEOTIDE SEQUENCE [LARGE SCALE GENOMIC DNA]</scope>
    <source>
        <strain evidence="6 7">BLCC-F167</strain>
    </source>
</reference>
<dbReference type="Proteomes" id="UP001576780">
    <property type="component" value="Unassembled WGS sequence"/>
</dbReference>
<dbReference type="PRINTS" id="PR00480">
    <property type="entry name" value="ASTACIN"/>
</dbReference>
<comment type="similarity">
    <text evidence="1">Belongs to the beta/gamma-crystallin family.</text>
</comment>
<dbReference type="RefSeq" id="WP_413280574.1">
    <property type="nucleotide sequence ID" value="NZ_JBHFNT010000244.1"/>
</dbReference>
<dbReference type="PROSITE" id="PS51864">
    <property type="entry name" value="ASTACIN"/>
    <property type="match status" value="1"/>
</dbReference>
<dbReference type="PANTHER" id="PTHR10127">
    <property type="entry name" value="DISCOIDIN, CUB, EGF, LAMININ , AND ZINC METALLOPROTEASE DOMAIN CONTAINING"/>
    <property type="match status" value="1"/>
</dbReference>
<keyword evidence="2" id="KW-0677">Repeat</keyword>
<accession>A0ABV4WT45</accession>
<evidence type="ECO:0000256" key="2">
    <source>
        <dbReference type="ARBA" id="ARBA00022737"/>
    </source>
</evidence>
<feature type="domain" description="Beta/gamma crystallin 'Greek key'" evidence="4">
    <location>
        <begin position="269"/>
        <end position="312"/>
    </location>
</feature>
<comment type="cofactor">
    <cofactor evidence="3">
        <name>Zn(2+)</name>
        <dbReference type="ChEBI" id="CHEBI:29105"/>
    </cofactor>
    <text evidence="3">Binds 1 zinc ion per subunit.</text>
</comment>
<dbReference type="InterPro" id="IPR011024">
    <property type="entry name" value="G_crystallin-like"/>
</dbReference>
<feature type="active site" evidence="3">
    <location>
        <position position="169"/>
    </location>
</feature>
<dbReference type="SUPFAM" id="SSF55486">
    <property type="entry name" value="Metalloproteases ('zincins'), catalytic domain"/>
    <property type="match status" value="1"/>
</dbReference>
<dbReference type="EMBL" id="JBHFNT010000244">
    <property type="protein sequence ID" value="MFB2838252.1"/>
    <property type="molecule type" value="Genomic_DNA"/>
</dbReference>
<gene>
    <name evidence="6" type="primary">legP</name>
    <name evidence="6" type="ORF">ACE1CA_27485</name>
</gene>
<evidence type="ECO:0000256" key="3">
    <source>
        <dbReference type="PROSITE-ProRule" id="PRU01211"/>
    </source>
</evidence>
<dbReference type="InterPro" id="IPR024079">
    <property type="entry name" value="MetalloPept_cat_dom_sf"/>
</dbReference>
<evidence type="ECO:0000256" key="1">
    <source>
        <dbReference type="ARBA" id="ARBA00009646"/>
    </source>
</evidence>
<keyword evidence="3" id="KW-0862">Zinc</keyword>
<dbReference type="InterPro" id="IPR001064">
    <property type="entry name" value="Beta/gamma_crystallin"/>
</dbReference>
<keyword evidence="3" id="KW-0479">Metal-binding</keyword>
<sequence length="354" mass="39473">MCNKCSFDGFLSSDDIRTGYISGVTFKNKPVQYSVVDGLAVFEGCIILGTAEEMEQKAAAIEAGEEVEEDVSSRGVFITGERYRWPNGIVPYQIDPNLPNQERIINAIVHWQEKTSIRFVQRNSNNANQYPNYILFRPADGCWSYVGMQGGKQDIGLAPGCNTGSTIHEIGHALGLWHEQSREDRDRNIQIHWENIETQHRHNFEQHITDGDDSGPYDYDSIMHYPATAFSKNGRPTISTVPSGKPIGNRNGLSNGDIATIQFLYPNTGKVLIYEHANFQGKAVELSQGSYDVNILHQTLGNDRSSSLKVPAGMKVILYEHGGFQGQAKVFTQDTQYVGDDFNDRTSSLIVETI</sequence>
<keyword evidence="3 6" id="KW-0482">Metalloprotease</keyword>
<dbReference type="Gene3D" id="3.40.390.10">
    <property type="entry name" value="Collagenase (Catalytic Domain)"/>
    <property type="match status" value="1"/>
</dbReference>
<dbReference type="InterPro" id="IPR006026">
    <property type="entry name" value="Peptidase_Metallo"/>
</dbReference>
<dbReference type="PROSITE" id="PS50915">
    <property type="entry name" value="CRYSTALLIN_BETA_GAMMA"/>
    <property type="match status" value="1"/>
</dbReference>
<evidence type="ECO:0000259" key="4">
    <source>
        <dbReference type="PROSITE" id="PS50915"/>
    </source>
</evidence>